<feature type="modified residue" description="4-aspartylphosphate" evidence="2">
    <location>
        <position position="61"/>
    </location>
</feature>
<dbReference type="Gene3D" id="3.40.50.2300">
    <property type="match status" value="1"/>
</dbReference>
<evidence type="ECO:0000313" key="4">
    <source>
        <dbReference type="EMBL" id="MCO1658980.1"/>
    </source>
</evidence>
<keyword evidence="5" id="KW-1185">Reference proteome</keyword>
<proteinExistence type="predicted"/>
<dbReference type="InterPro" id="IPR011006">
    <property type="entry name" value="CheY-like_superfamily"/>
</dbReference>
<evidence type="ECO:0000256" key="2">
    <source>
        <dbReference type="PROSITE-ProRule" id="PRU00169"/>
    </source>
</evidence>
<feature type="domain" description="Response regulatory" evidence="3">
    <location>
        <begin position="12"/>
        <end position="125"/>
    </location>
</feature>
<dbReference type="Proteomes" id="UP001165283">
    <property type="component" value="Unassembled WGS sequence"/>
</dbReference>
<keyword evidence="2" id="KW-0597">Phosphoprotein</keyword>
<evidence type="ECO:0000259" key="3">
    <source>
        <dbReference type="PROSITE" id="PS50110"/>
    </source>
</evidence>
<dbReference type="SUPFAM" id="SSF52172">
    <property type="entry name" value="CheY-like"/>
    <property type="match status" value="1"/>
</dbReference>
<dbReference type="InterPro" id="IPR052016">
    <property type="entry name" value="Bact_Sigma-Reg"/>
</dbReference>
<reference evidence="4" key="1">
    <citation type="submission" date="2021-04" db="EMBL/GenBank/DDBJ databases">
        <title>Pseudonocardia sp. nov., isolated from sandy soil of mangrove forest.</title>
        <authorList>
            <person name="Zan Z."/>
            <person name="Huang R."/>
            <person name="Liu W."/>
        </authorList>
    </citation>
    <scope>NUCLEOTIDE SEQUENCE</scope>
    <source>
        <strain evidence="4">S2-4</strain>
    </source>
</reference>
<evidence type="ECO:0000313" key="5">
    <source>
        <dbReference type="Proteomes" id="UP001165283"/>
    </source>
</evidence>
<dbReference type="PANTHER" id="PTHR43156">
    <property type="entry name" value="STAGE II SPORULATION PROTEIN E-RELATED"/>
    <property type="match status" value="1"/>
</dbReference>
<protein>
    <submittedName>
        <fullName evidence="4">SpoIIE family protein phosphatase</fullName>
    </submittedName>
</protein>
<comment type="caution">
    <text evidence="4">The sequence shown here is derived from an EMBL/GenBank/DDBJ whole genome shotgun (WGS) entry which is preliminary data.</text>
</comment>
<dbReference type="Gene3D" id="3.60.40.10">
    <property type="entry name" value="PPM-type phosphatase domain"/>
    <property type="match status" value="1"/>
</dbReference>
<dbReference type="PROSITE" id="PS50110">
    <property type="entry name" value="RESPONSE_REGULATORY"/>
    <property type="match status" value="1"/>
</dbReference>
<keyword evidence="1" id="KW-0378">Hydrolase</keyword>
<sequence length="396" mass="42707">MLVASVAPRPLEVLLVEDDDGDALLVEEYLLDFDEPVNLRRATTIAAAIEQLAGVDCVLLDLGLPDAVGLEGLQELDRRGSAAIVVLTGDSDTRRGRGAVGAGAQDYLVKSQIDGRLLGRTLQYAVERQRAELVTRQLHEARLQERENQRLERGLLPSALLGEDPSLTVSTRYEPGHQQLVLGGDFYDAVRTGDGWVHVIVGDVCGHGPDEAALGVCLRIAWRTLVLAGVPAAQVLPVLQQVLVSERSSPVLFATACMVSVAPERDRVSVYLAGHPAPVLVADGSVELVDESRRGVPLGVLAVASWEAVEVVVRPGWAVLVYTDGLVEGRDSDGEQLWSEGLVALLARQLEAEQRWRDDSASLLAVVIDAVKADRPHRTDDLAALLLVHTVDAERR</sequence>
<name>A0ABT1A7H5_9PSEU</name>
<dbReference type="EMBL" id="JAGSOV010000061">
    <property type="protein sequence ID" value="MCO1658980.1"/>
    <property type="molecule type" value="Genomic_DNA"/>
</dbReference>
<organism evidence="4 5">
    <name type="scientific">Pseudonocardia humida</name>
    <dbReference type="NCBI Taxonomy" id="2800819"/>
    <lineage>
        <taxon>Bacteria</taxon>
        <taxon>Bacillati</taxon>
        <taxon>Actinomycetota</taxon>
        <taxon>Actinomycetes</taxon>
        <taxon>Pseudonocardiales</taxon>
        <taxon>Pseudonocardiaceae</taxon>
        <taxon>Pseudonocardia</taxon>
    </lineage>
</organism>
<dbReference type="InterPro" id="IPR001789">
    <property type="entry name" value="Sig_transdc_resp-reg_receiver"/>
</dbReference>
<dbReference type="Pfam" id="PF00072">
    <property type="entry name" value="Response_reg"/>
    <property type="match status" value="1"/>
</dbReference>
<dbReference type="InterPro" id="IPR036457">
    <property type="entry name" value="PPM-type-like_dom_sf"/>
</dbReference>
<gene>
    <name evidence="4" type="ORF">KDL28_28315</name>
</gene>
<dbReference type="Pfam" id="PF07228">
    <property type="entry name" value="SpoIIE"/>
    <property type="match status" value="1"/>
</dbReference>
<dbReference type="SMART" id="SM00331">
    <property type="entry name" value="PP2C_SIG"/>
    <property type="match status" value="1"/>
</dbReference>
<dbReference type="RefSeq" id="WP_252443512.1">
    <property type="nucleotide sequence ID" value="NZ_JAGSOV010000061.1"/>
</dbReference>
<dbReference type="InterPro" id="IPR001932">
    <property type="entry name" value="PPM-type_phosphatase-like_dom"/>
</dbReference>
<accession>A0ABT1A7H5</accession>
<dbReference type="PANTHER" id="PTHR43156:SF2">
    <property type="entry name" value="STAGE II SPORULATION PROTEIN E"/>
    <property type="match status" value="1"/>
</dbReference>
<dbReference type="SMART" id="SM00448">
    <property type="entry name" value="REC"/>
    <property type="match status" value="1"/>
</dbReference>
<evidence type="ECO:0000256" key="1">
    <source>
        <dbReference type="ARBA" id="ARBA00022801"/>
    </source>
</evidence>